<feature type="compositionally biased region" description="Low complexity" evidence="9">
    <location>
        <begin position="1013"/>
        <end position="1033"/>
    </location>
</feature>
<dbReference type="Proteomes" id="UP001497525">
    <property type="component" value="Unassembled WGS sequence"/>
</dbReference>
<evidence type="ECO:0000256" key="3">
    <source>
        <dbReference type="ARBA" id="ARBA00020612"/>
    </source>
</evidence>
<feature type="compositionally biased region" description="Basic and acidic residues" evidence="9">
    <location>
        <begin position="1818"/>
        <end position="1836"/>
    </location>
</feature>
<feature type="region of interest" description="Disordered" evidence="9">
    <location>
        <begin position="1774"/>
        <end position="1925"/>
    </location>
</feature>
<evidence type="ECO:0000313" key="11">
    <source>
        <dbReference type="EMBL" id="CAL5141955.1"/>
    </source>
</evidence>
<feature type="compositionally biased region" description="Low complexity" evidence="9">
    <location>
        <begin position="1881"/>
        <end position="1898"/>
    </location>
</feature>
<keyword evidence="5" id="KW-0010">Activator</keyword>
<gene>
    <name evidence="11" type="ORF">CDAUBV1_LOCUS17243</name>
</gene>
<dbReference type="GO" id="GO:0016592">
    <property type="term" value="C:mediator complex"/>
    <property type="evidence" value="ECO:0007669"/>
    <property type="project" value="InterPro"/>
</dbReference>
<feature type="region of interest" description="Disordered" evidence="9">
    <location>
        <begin position="1448"/>
        <end position="1556"/>
    </location>
</feature>
<keyword evidence="7" id="KW-0539">Nucleus</keyword>
<comment type="caution">
    <text evidence="11">The sequence shown here is derived from an EMBL/GenBank/DDBJ whole genome shotgun (WGS) entry which is preliminary data.</text>
</comment>
<evidence type="ECO:0000256" key="7">
    <source>
        <dbReference type="ARBA" id="ARBA00023242"/>
    </source>
</evidence>
<organism evidence="11 12">
    <name type="scientific">Calicophoron daubneyi</name>
    <name type="common">Rumen fluke</name>
    <name type="synonym">Paramphistomum daubneyi</name>
    <dbReference type="NCBI Taxonomy" id="300641"/>
    <lineage>
        <taxon>Eukaryota</taxon>
        <taxon>Metazoa</taxon>
        <taxon>Spiralia</taxon>
        <taxon>Lophotrochozoa</taxon>
        <taxon>Platyhelminthes</taxon>
        <taxon>Trematoda</taxon>
        <taxon>Digenea</taxon>
        <taxon>Plagiorchiida</taxon>
        <taxon>Pronocephalata</taxon>
        <taxon>Paramphistomoidea</taxon>
        <taxon>Paramphistomidae</taxon>
        <taxon>Calicophoron</taxon>
    </lineage>
</organism>
<evidence type="ECO:0000256" key="9">
    <source>
        <dbReference type="SAM" id="MobiDB-lite"/>
    </source>
</evidence>
<evidence type="ECO:0000259" key="10">
    <source>
        <dbReference type="Pfam" id="PF10744"/>
    </source>
</evidence>
<evidence type="ECO:0000256" key="2">
    <source>
        <dbReference type="ARBA" id="ARBA00006210"/>
    </source>
</evidence>
<feature type="region of interest" description="Disordered" evidence="9">
    <location>
        <begin position="1008"/>
        <end position="1076"/>
    </location>
</feature>
<dbReference type="GO" id="GO:0045944">
    <property type="term" value="P:positive regulation of transcription by RNA polymerase II"/>
    <property type="evidence" value="ECO:0007669"/>
    <property type="project" value="UniProtKB-ARBA"/>
</dbReference>
<comment type="similarity">
    <text evidence="2">Belongs to the Mediator complex subunit 1 family.</text>
</comment>
<feature type="compositionally biased region" description="Polar residues" evidence="9">
    <location>
        <begin position="1779"/>
        <end position="1813"/>
    </location>
</feature>
<evidence type="ECO:0000256" key="4">
    <source>
        <dbReference type="ARBA" id="ARBA00023015"/>
    </source>
</evidence>
<dbReference type="PANTHER" id="PTHR12881">
    <property type="entry name" value="MEDIATOR OF RNA POLYMERASE II TRANSCRIPTION SUBUNIT 1"/>
    <property type="match status" value="1"/>
</dbReference>
<dbReference type="InterPro" id="IPR051999">
    <property type="entry name" value="Mediator_complex_subunit_1"/>
</dbReference>
<reference evidence="11" key="1">
    <citation type="submission" date="2024-06" db="EMBL/GenBank/DDBJ databases">
        <authorList>
            <person name="Liu X."/>
            <person name="Lenzi L."/>
            <person name="Haldenby T S."/>
            <person name="Uol C."/>
        </authorList>
    </citation>
    <scope>NUCLEOTIDE SEQUENCE</scope>
</reference>
<evidence type="ECO:0000256" key="8">
    <source>
        <dbReference type="ARBA" id="ARBA00031254"/>
    </source>
</evidence>
<dbReference type="Pfam" id="PF10744">
    <property type="entry name" value="Med1"/>
    <property type="match status" value="1"/>
</dbReference>
<accession>A0AAV2TXQ8</accession>
<proteinExistence type="inferred from homology"/>
<feature type="compositionally biased region" description="Low complexity" evidence="9">
    <location>
        <begin position="1301"/>
        <end position="1312"/>
    </location>
</feature>
<evidence type="ECO:0000313" key="12">
    <source>
        <dbReference type="Proteomes" id="UP001497525"/>
    </source>
</evidence>
<dbReference type="PANTHER" id="PTHR12881:SF10">
    <property type="entry name" value="MEDIATOR OF RNA POLYMERASE II TRANSCRIPTION SUBUNIT 1"/>
    <property type="match status" value="1"/>
</dbReference>
<name>A0AAV2TXQ8_CALDB</name>
<feature type="compositionally biased region" description="Polar residues" evidence="9">
    <location>
        <begin position="1232"/>
        <end position="1251"/>
    </location>
</feature>
<feature type="compositionally biased region" description="Basic and acidic residues" evidence="9">
    <location>
        <begin position="1847"/>
        <end position="1860"/>
    </location>
</feature>
<feature type="compositionally biased region" description="Low complexity" evidence="9">
    <location>
        <begin position="1708"/>
        <end position="1733"/>
    </location>
</feature>
<feature type="domain" description="Mediator complex subunit Med1" evidence="10">
    <location>
        <begin position="326"/>
        <end position="442"/>
    </location>
</feature>
<dbReference type="EMBL" id="CAXLJL010000933">
    <property type="protein sequence ID" value="CAL5141955.1"/>
    <property type="molecule type" value="Genomic_DNA"/>
</dbReference>
<feature type="region of interest" description="Disordered" evidence="9">
    <location>
        <begin position="1301"/>
        <end position="1333"/>
    </location>
</feature>
<feature type="compositionally biased region" description="Polar residues" evidence="9">
    <location>
        <begin position="1528"/>
        <end position="1556"/>
    </location>
</feature>
<feature type="region of interest" description="Disordered" evidence="9">
    <location>
        <begin position="1708"/>
        <end position="1740"/>
    </location>
</feature>
<feature type="compositionally biased region" description="Polar residues" evidence="9">
    <location>
        <begin position="1915"/>
        <end position="1924"/>
    </location>
</feature>
<feature type="region of interest" description="Disordered" evidence="9">
    <location>
        <begin position="955"/>
        <end position="978"/>
    </location>
</feature>
<keyword evidence="6" id="KW-0804">Transcription</keyword>
<feature type="compositionally biased region" description="Polar residues" evidence="9">
    <location>
        <begin position="1492"/>
        <end position="1521"/>
    </location>
</feature>
<protein>
    <recommendedName>
        <fullName evidence="3">Mediator of RNA polymerase II transcription subunit 1</fullName>
    </recommendedName>
    <alternativeName>
        <fullName evidence="8">Mediator complex subunit 1</fullName>
    </alternativeName>
</protein>
<comment type="subcellular location">
    <subcellularLocation>
        <location evidence="1">Nucleus</location>
    </subcellularLocation>
</comment>
<sequence length="2072" mass="219612">MGEIETDQHYVRTVNISSRLNATRSRANSDLQAVRYTSFVSHLKRIASHYGLQLSSNSVPPEGLSNVGAWRLTAECFSVQIIFNRISSVPRHPVPFASSSGSQDLVTFSAVRFEYNHDKPVPCQELSDDLNLGRFESLSEHIRNLLTIYSIPGNETTRAQAYLCLQAIEKDVSVLSQAMRLNLPDSQRCVGEFPVASKHTQTEKKDAFFMQKLVNRSLVGYFCPRSGGRLARLTYLVTNAQAAITKYLQLPTDASRFTSRSGRISTVGRGSPDAVVGGFLARVGVQPRSDYGNKYELGRRPLQHLPYIPLVTLQEGSNGISIPEFSQPDELKCLLIEAEFVLYLDPPLPMPTETVRRLEQITGIPNADVVGKQEEDIVYLILSRHGQNHLFGIDTHMQLPNLTQHSYAVKSRLRGYMISKIPFACSSQLAEIISILRQQASAVSFYETFVLHPQKPVEKDDALTFSFGIQIVSSRQIEVQFDHPCDISRNVHLSVTIGQFGVEQAVVNGTRGEEIDLSTHFSPNGQLLPESEEDAPDPTEIFSRSHALPVGLAWLLTNLGCPVHRRLMSTRQFMMGSNGYNKLTDSIDAPNSISVRLKTLTGLRHLDHLRDMLGRARSHVIIQGVTGTGGVLSGADRFAALDLDIPRVQHITPMVPTTIPSALKMAALPPGVLATPPPAGSHLDVNPNDPAMGVAGALRSADFQAKHRAAYGMTPTPPAAAPNSNSRPSRLDDLLIDNMFPQCFSASLGTSVSEFGSSVTSFISPAAQSKPGANLRELNSEYSSSSPVAGFSIGSNTAGPSSSQTAAYMSPRSLLNPAPSSNLSVSSSVPIHETPVLASTPAICIPGTFAQNSPTINQVAGSKTLGNTPSSTGKGSNCGSMLVNLLNEEPVAPSVTPVASQLNHSSSSQRVQIPSFSSGSLLSRAAESHTVVSNVTSNRYSPSVPVSFTPTVLTNVTSPSSSGPGRPHLNSSAVNPPTTSVVAETGFLTHNVPKSSVALQSGRNPLPAAKIKSSSVNLSSSANSNSPSVSVAPKKARKRRRGTTDGGYVSTPTFKPNSSVGPALQSSPQPAAKHQRTEPITGMHNSFHRASFPPSSSSFGLPSSSAIPSSFITTSGSNPGSHLTSSHVTGKSVYDFDDTPGSLFDVTIPSIASSASSSSYQNLSLTPNSKLAAPNYSSSTPSSLGSSIASSEQLAATPMASVVNTVPTSGTFIPERTVERKTSLKMTIKTLPPQSSSSVPRSANLSPSKISVSRIASPKASPDAVLKQSDGQTVSPVKKRKRRSVDGKPSSYMLQMLQHPSSSSVHASQSSAGIKMPKTGTSLGHGGSLVKKERKRRLGCTIADKTQHLPSSSVGIAGSSSISVAPTKEVRKTGKIGRPRIVGTEKYKSKAKGAALSEVHIISSGTPTGTISYEVASVKKKSSMGHVPFSHGLNSDDGNIGRKQHTATAFSAAGGSDHKRKKGMDSSRYQGPAFPSYAFDASQADPDDPISMPTSSSNPDLYSANSTGSKLSRTTSASSMSGPGRGSFHSSFSSTLKGQSAPSSGQHSTAASGLMNVNPSVGSGGLIKGYKIPKKKPLASVVSDPPHYASIERTVQPSQLNSSVITDSDCRDSKKFDESFVNEDNSASGNGSNPILVQSFHTSAEAGELTPLVPSTGLHQASADSTSCSSLTQPVSIGSGLVNTSSHQPRRPSVKSISDIVDKLRAKSSVNCSVGNSSSNNPSSMNQPSNQNSELQPPEIDRNRLNTVPRETAGTVDAESNVQSQEQRGDNIFEKFYPSTPNSNCHIESSGSIKPTPSSQTMDPLLSPSSRSAFSDCEDGKPRAEDSNVQLVDDHSVSANSTGSSGHYHEEDQSGDDGNKLYEVIKANTDTPASPTELAYSTPSPSSNSASKIIPISPTSANLTESTDTHAKTNRLGSGSNASLPSRKVLGTARFSRPSVSGVGPLSHIGSENYLRPPASQLRATRISRAYLHSMHRSKTVNFKGPSNWNSGGMDFVGPSVQTDSSGSGGMGQWIMPQGNPPGVSTISQFPSPHPMPRLAFHSATQRPVRPPNSFGPVGSNLYGSSIRGRKK</sequence>
<evidence type="ECO:0000256" key="1">
    <source>
        <dbReference type="ARBA" id="ARBA00004123"/>
    </source>
</evidence>
<feature type="region of interest" description="Disordered" evidence="9">
    <location>
        <begin position="1230"/>
        <end position="1289"/>
    </location>
</feature>
<keyword evidence="4" id="KW-0805">Transcription regulation</keyword>
<feature type="compositionally biased region" description="Polar residues" evidence="9">
    <location>
        <begin position="1050"/>
        <end position="1069"/>
    </location>
</feature>
<dbReference type="InterPro" id="IPR019680">
    <property type="entry name" value="Mediator_Med1"/>
</dbReference>
<evidence type="ECO:0000256" key="5">
    <source>
        <dbReference type="ARBA" id="ARBA00023159"/>
    </source>
</evidence>
<dbReference type="GO" id="GO:0003712">
    <property type="term" value="F:transcription coregulator activity"/>
    <property type="evidence" value="ECO:0007669"/>
    <property type="project" value="InterPro"/>
</dbReference>
<feature type="region of interest" description="Disordered" evidence="9">
    <location>
        <begin position="2045"/>
        <end position="2072"/>
    </location>
</feature>
<evidence type="ECO:0000256" key="6">
    <source>
        <dbReference type="ARBA" id="ARBA00023163"/>
    </source>
</evidence>